<dbReference type="Gene3D" id="3.40.50.720">
    <property type="entry name" value="NAD(P)-binding Rossmann-like Domain"/>
    <property type="match status" value="1"/>
</dbReference>
<protein>
    <recommendedName>
        <fullName evidence="1">Enoyl reductase (ER) domain-containing protein</fullName>
    </recommendedName>
</protein>
<keyword evidence="3" id="KW-1185">Reference proteome</keyword>
<name>A0A9P6LGB7_9PEZI</name>
<dbReference type="Gene3D" id="3.90.180.10">
    <property type="entry name" value="Medium-chain alcohol dehydrogenases, catalytic domain"/>
    <property type="match status" value="1"/>
</dbReference>
<dbReference type="GO" id="GO:0016491">
    <property type="term" value="F:oxidoreductase activity"/>
    <property type="evidence" value="ECO:0007669"/>
    <property type="project" value="InterPro"/>
</dbReference>
<feature type="domain" description="Enoyl reductase (ER)" evidence="1">
    <location>
        <begin position="8"/>
        <end position="311"/>
    </location>
</feature>
<dbReference type="GeneID" id="62166875"/>
<dbReference type="AlphaFoldDB" id="A0A9P6LGB7"/>
<dbReference type="OrthoDB" id="3509362at2759"/>
<evidence type="ECO:0000313" key="2">
    <source>
        <dbReference type="EMBL" id="KAF9871440.1"/>
    </source>
</evidence>
<dbReference type="CDD" id="cd05289">
    <property type="entry name" value="MDR_like_2"/>
    <property type="match status" value="1"/>
</dbReference>
<dbReference type="InterPro" id="IPR020843">
    <property type="entry name" value="ER"/>
</dbReference>
<dbReference type="InterPro" id="IPR050700">
    <property type="entry name" value="YIM1/Zinc_Alcohol_DH_Fams"/>
</dbReference>
<gene>
    <name evidence="2" type="ORF">CkaCkLH20_11087</name>
</gene>
<dbReference type="InterPro" id="IPR011032">
    <property type="entry name" value="GroES-like_sf"/>
</dbReference>
<sequence length="316" mass="33898">MKGVQILGDITSPKITTTTSLTRPVPKNAEILVRVYAAGVTGDEVLWPELYQTATRIPGHEISGVIAALGPDYDGSLEIGQDVFAFISADQGQGQAEYAICSSNEVAPKPKWISHQEASALPIPLLTVWEAMVDHSSLKPGMRVLITGASGAVGSIAVQLMTQVAGAHVIGLASPRNHGNLRELGAQETFDYNAEGWETSIDDVDVVFDTVGGEVLKKCWKTVKADSVIITVADPAPNWAFARCRPTESASHPGVRYVYFIVSPNSERLSRASQRIDDASAKPLVVTVFSVDEAAEAWEAARQRGRGKKVVISFES</sequence>
<dbReference type="Pfam" id="PF13602">
    <property type="entry name" value="ADH_zinc_N_2"/>
    <property type="match status" value="1"/>
</dbReference>
<dbReference type="SMART" id="SM00829">
    <property type="entry name" value="PKS_ER"/>
    <property type="match status" value="1"/>
</dbReference>
<dbReference type="SUPFAM" id="SSF50129">
    <property type="entry name" value="GroES-like"/>
    <property type="match status" value="1"/>
</dbReference>
<reference evidence="2" key="1">
    <citation type="submission" date="2020-03" db="EMBL/GenBank/DDBJ databases">
        <authorList>
            <person name="He L."/>
        </authorList>
    </citation>
    <scope>NUCLEOTIDE SEQUENCE</scope>
    <source>
        <strain evidence="2">CkLH20</strain>
    </source>
</reference>
<dbReference type="PANTHER" id="PTHR11695:SF294">
    <property type="entry name" value="RETICULON-4-INTERACTING PROTEIN 1, MITOCHONDRIAL"/>
    <property type="match status" value="1"/>
</dbReference>
<reference evidence="2" key="2">
    <citation type="submission" date="2020-11" db="EMBL/GenBank/DDBJ databases">
        <title>Whole genome sequencing of Colletotrichum sp.</title>
        <authorList>
            <person name="Li H."/>
        </authorList>
    </citation>
    <scope>NUCLEOTIDE SEQUENCE</scope>
    <source>
        <strain evidence="2">CkLH20</strain>
    </source>
</reference>
<dbReference type="Proteomes" id="UP000781932">
    <property type="component" value="Unassembled WGS sequence"/>
</dbReference>
<dbReference type="PANTHER" id="PTHR11695">
    <property type="entry name" value="ALCOHOL DEHYDROGENASE RELATED"/>
    <property type="match status" value="1"/>
</dbReference>
<dbReference type="SUPFAM" id="SSF51735">
    <property type="entry name" value="NAD(P)-binding Rossmann-fold domains"/>
    <property type="match status" value="1"/>
</dbReference>
<organism evidence="2 3">
    <name type="scientific">Colletotrichum karsti</name>
    <dbReference type="NCBI Taxonomy" id="1095194"/>
    <lineage>
        <taxon>Eukaryota</taxon>
        <taxon>Fungi</taxon>
        <taxon>Dikarya</taxon>
        <taxon>Ascomycota</taxon>
        <taxon>Pezizomycotina</taxon>
        <taxon>Sordariomycetes</taxon>
        <taxon>Hypocreomycetidae</taxon>
        <taxon>Glomerellales</taxon>
        <taxon>Glomerellaceae</taxon>
        <taxon>Colletotrichum</taxon>
        <taxon>Colletotrichum boninense species complex</taxon>
    </lineage>
</organism>
<dbReference type="RefSeq" id="XP_038740901.1">
    <property type="nucleotide sequence ID" value="XM_038893801.1"/>
</dbReference>
<evidence type="ECO:0000259" key="1">
    <source>
        <dbReference type="SMART" id="SM00829"/>
    </source>
</evidence>
<evidence type="ECO:0000313" key="3">
    <source>
        <dbReference type="Proteomes" id="UP000781932"/>
    </source>
</evidence>
<dbReference type="InterPro" id="IPR036291">
    <property type="entry name" value="NAD(P)-bd_dom_sf"/>
</dbReference>
<dbReference type="EMBL" id="JAATWM020000045">
    <property type="protein sequence ID" value="KAF9871440.1"/>
    <property type="molecule type" value="Genomic_DNA"/>
</dbReference>
<accession>A0A9P6LGB7</accession>
<comment type="caution">
    <text evidence="2">The sequence shown here is derived from an EMBL/GenBank/DDBJ whole genome shotgun (WGS) entry which is preliminary data.</text>
</comment>
<dbReference type="InterPro" id="IPR013154">
    <property type="entry name" value="ADH-like_N"/>
</dbReference>
<dbReference type="Pfam" id="PF08240">
    <property type="entry name" value="ADH_N"/>
    <property type="match status" value="1"/>
</dbReference>
<proteinExistence type="predicted"/>